<evidence type="ECO:0000313" key="5">
    <source>
        <dbReference type="Proteomes" id="UP000442469"/>
    </source>
</evidence>
<evidence type="ECO:0000259" key="1">
    <source>
        <dbReference type="Pfam" id="PF22790"/>
    </source>
</evidence>
<proteinExistence type="predicted"/>
<dbReference type="EMBL" id="WNZZ01000001">
    <property type="protein sequence ID" value="MUG21256.1"/>
    <property type="molecule type" value="Genomic_DNA"/>
</dbReference>
<keyword evidence="4" id="KW-1185">Reference proteome</keyword>
<comment type="caution">
    <text evidence="2">The sequence shown here is derived from an EMBL/GenBank/DDBJ whole genome shotgun (WGS) entry which is preliminary data.</text>
</comment>
<reference evidence="3 5" key="2">
    <citation type="submission" date="2019-11" db="EMBL/GenBank/DDBJ databases">
        <title>Draft genome sequences of five Paenibacillus species of dairy origin.</title>
        <authorList>
            <person name="Olajide A.M."/>
            <person name="Chen S."/>
            <person name="Lapointe G."/>
        </authorList>
    </citation>
    <scope>NUCLEOTIDE SEQUENCE [LARGE SCALE GENOMIC DNA]</scope>
    <source>
        <strain evidence="3 5">3CT49</strain>
    </source>
</reference>
<protein>
    <submittedName>
        <fullName evidence="2 3">Polysaccharide deacetylase</fullName>
    </submittedName>
</protein>
<sequence>MRPVPIIKRAVQWGWMGWEQVFEAFSRLRSKYAGEYGICKMFVTKYRGKCMLCEDGTWIHDGDWIGELHLDNRKILALLQSHEANRVALMIARLMRGTMRQICAEMVKNPQLSQVKALQGVTLLHRGITHGLGFETHQMESSTFRALTTSYLRLLLTVFHPSNRSRIVPHAEKLVPMRLVMTRSALIRRFSGQNPAV</sequence>
<dbReference type="Proteomes" id="UP000029278">
    <property type="component" value="Unassembled WGS sequence"/>
</dbReference>
<dbReference type="EMBL" id="JMQA01000048">
    <property type="protein sequence ID" value="KFM94189.1"/>
    <property type="molecule type" value="Genomic_DNA"/>
</dbReference>
<evidence type="ECO:0000313" key="3">
    <source>
        <dbReference type="EMBL" id="MUG21256.1"/>
    </source>
</evidence>
<dbReference type="PATRIC" id="fig|44252.3.peg.5798"/>
<dbReference type="AlphaFoldDB" id="A0A090Y6V5"/>
<organism evidence="2 4">
    <name type="scientific">Paenibacillus macerans</name>
    <name type="common">Bacillus macerans</name>
    <dbReference type="NCBI Taxonomy" id="44252"/>
    <lineage>
        <taxon>Bacteria</taxon>
        <taxon>Bacillati</taxon>
        <taxon>Bacillota</taxon>
        <taxon>Bacilli</taxon>
        <taxon>Bacillales</taxon>
        <taxon>Paenibacillaceae</taxon>
        <taxon>Paenibacillus</taxon>
    </lineage>
</organism>
<name>A0A090Y6V5_PAEMA</name>
<dbReference type="InterPro" id="IPR054467">
    <property type="entry name" value="YkoP-like_dom"/>
</dbReference>
<dbReference type="HOGENOM" id="CLU_114932_0_0_9"/>
<dbReference type="Pfam" id="PF22790">
    <property type="entry name" value="YkoP"/>
    <property type="match status" value="1"/>
</dbReference>
<accession>A0A090Y6V5</accession>
<evidence type="ECO:0000313" key="2">
    <source>
        <dbReference type="EMBL" id="KFM94189.1"/>
    </source>
</evidence>
<evidence type="ECO:0000313" key="4">
    <source>
        <dbReference type="Proteomes" id="UP000029278"/>
    </source>
</evidence>
<dbReference type="GeneID" id="77010882"/>
<dbReference type="Proteomes" id="UP000442469">
    <property type="component" value="Unassembled WGS sequence"/>
</dbReference>
<feature type="domain" description="YkoP-like" evidence="1">
    <location>
        <begin position="8"/>
        <end position="189"/>
    </location>
</feature>
<reference evidence="2 4" key="1">
    <citation type="submission" date="2014-04" db="EMBL/GenBank/DDBJ databases">
        <authorList>
            <person name="Bishop-Lilly K.A."/>
            <person name="Broomall S.M."/>
            <person name="Chain P.S."/>
            <person name="Chertkov O."/>
            <person name="Coyne S.R."/>
            <person name="Daligault H.E."/>
            <person name="Davenport K.W."/>
            <person name="Erkkila T."/>
            <person name="Frey K.G."/>
            <person name="Gibbons H.S."/>
            <person name="Gu W."/>
            <person name="Jaissle J."/>
            <person name="Johnson S.L."/>
            <person name="Koroleva G.I."/>
            <person name="Ladner J.T."/>
            <person name="Lo C.-C."/>
            <person name="Minogue T.D."/>
            <person name="Munk C."/>
            <person name="Palacios G.F."/>
            <person name="Redden C.L."/>
            <person name="Rosenzweig C.N."/>
            <person name="Scholz M.B."/>
            <person name="Teshima H."/>
            <person name="Xu Y."/>
        </authorList>
    </citation>
    <scope>NUCLEOTIDE SEQUENCE [LARGE SCALE GENOMIC DNA]</scope>
    <source>
        <strain evidence="2 4">8244</strain>
    </source>
</reference>
<dbReference type="OrthoDB" id="1951946at2"/>
<dbReference type="RefSeq" id="WP_036618981.1">
    <property type="nucleotide sequence ID" value="NZ_BGML01000004.1"/>
</dbReference>
<dbReference type="STRING" id="44252.DJ90_4706"/>
<gene>
    <name evidence="2" type="ORF">DJ90_4706</name>
    <name evidence="3" type="ORF">GNQ08_02255</name>
</gene>